<keyword evidence="2" id="KW-1185">Reference proteome</keyword>
<dbReference type="AlphaFoldDB" id="A0AAP0FWV4"/>
<name>A0AAP0FWV4_9ASPA</name>
<protein>
    <recommendedName>
        <fullName evidence="3">Bet v I/Major latex protein domain-containing protein</fullName>
    </recommendedName>
</protein>
<accession>A0AAP0FWV4</accession>
<proteinExistence type="predicted"/>
<dbReference type="GO" id="GO:0010427">
    <property type="term" value="F:abscisic acid binding"/>
    <property type="evidence" value="ECO:0007669"/>
    <property type="project" value="TreeGrafter"/>
</dbReference>
<dbReference type="GO" id="GO:0009738">
    <property type="term" value="P:abscisic acid-activated signaling pathway"/>
    <property type="evidence" value="ECO:0007669"/>
    <property type="project" value="TreeGrafter"/>
</dbReference>
<dbReference type="Gene3D" id="3.30.530.20">
    <property type="match status" value="1"/>
</dbReference>
<dbReference type="PANTHER" id="PTHR31213">
    <property type="entry name" value="OS08G0374000 PROTEIN-RELATED"/>
    <property type="match status" value="1"/>
</dbReference>
<organism evidence="1 2">
    <name type="scientific">Platanthera zijinensis</name>
    <dbReference type="NCBI Taxonomy" id="2320716"/>
    <lineage>
        <taxon>Eukaryota</taxon>
        <taxon>Viridiplantae</taxon>
        <taxon>Streptophyta</taxon>
        <taxon>Embryophyta</taxon>
        <taxon>Tracheophyta</taxon>
        <taxon>Spermatophyta</taxon>
        <taxon>Magnoliopsida</taxon>
        <taxon>Liliopsida</taxon>
        <taxon>Asparagales</taxon>
        <taxon>Orchidaceae</taxon>
        <taxon>Orchidoideae</taxon>
        <taxon>Orchideae</taxon>
        <taxon>Orchidinae</taxon>
        <taxon>Platanthera</taxon>
    </lineage>
</organism>
<evidence type="ECO:0000313" key="2">
    <source>
        <dbReference type="Proteomes" id="UP001418222"/>
    </source>
</evidence>
<dbReference type="GO" id="GO:0038023">
    <property type="term" value="F:signaling receptor activity"/>
    <property type="evidence" value="ECO:0007669"/>
    <property type="project" value="TreeGrafter"/>
</dbReference>
<dbReference type="GO" id="GO:0005737">
    <property type="term" value="C:cytoplasm"/>
    <property type="evidence" value="ECO:0007669"/>
    <property type="project" value="TreeGrafter"/>
</dbReference>
<comment type="caution">
    <text evidence="1">The sequence shown here is derived from an EMBL/GenBank/DDBJ whole genome shotgun (WGS) entry which is preliminary data.</text>
</comment>
<dbReference type="GO" id="GO:0004864">
    <property type="term" value="F:protein phosphatase inhibitor activity"/>
    <property type="evidence" value="ECO:0007669"/>
    <property type="project" value="TreeGrafter"/>
</dbReference>
<dbReference type="PANTHER" id="PTHR31213:SF64">
    <property type="entry name" value="PHYTOHORMONE-BINDING PROTEIN"/>
    <property type="match status" value="1"/>
</dbReference>
<dbReference type="InterPro" id="IPR050279">
    <property type="entry name" value="Plant_def-hormone_signal"/>
</dbReference>
<evidence type="ECO:0000313" key="1">
    <source>
        <dbReference type="EMBL" id="KAK8921381.1"/>
    </source>
</evidence>
<gene>
    <name evidence="1" type="ORF">KSP39_PZI019994</name>
</gene>
<reference evidence="1 2" key="1">
    <citation type="journal article" date="2022" name="Nat. Plants">
        <title>Genomes of leafy and leafless Platanthera orchids illuminate the evolution of mycoheterotrophy.</title>
        <authorList>
            <person name="Li M.H."/>
            <person name="Liu K.W."/>
            <person name="Li Z."/>
            <person name="Lu H.C."/>
            <person name="Ye Q.L."/>
            <person name="Zhang D."/>
            <person name="Wang J.Y."/>
            <person name="Li Y.F."/>
            <person name="Zhong Z.M."/>
            <person name="Liu X."/>
            <person name="Yu X."/>
            <person name="Liu D.K."/>
            <person name="Tu X.D."/>
            <person name="Liu B."/>
            <person name="Hao Y."/>
            <person name="Liao X.Y."/>
            <person name="Jiang Y.T."/>
            <person name="Sun W.H."/>
            <person name="Chen J."/>
            <person name="Chen Y.Q."/>
            <person name="Ai Y."/>
            <person name="Zhai J.W."/>
            <person name="Wu S.S."/>
            <person name="Zhou Z."/>
            <person name="Hsiao Y.Y."/>
            <person name="Wu W.L."/>
            <person name="Chen Y.Y."/>
            <person name="Lin Y.F."/>
            <person name="Hsu J.L."/>
            <person name="Li C.Y."/>
            <person name="Wang Z.W."/>
            <person name="Zhao X."/>
            <person name="Zhong W.Y."/>
            <person name="Ma X.K."/>
            <person name="Ma L."/>
            <person name="Huang J."/>
            <person name="Chen G.Z."/>
            <person name="Huang M.Z."/>
            <person name="Huang L."/>
            <person name="Peng D.H."/>
            <person name="Luo Y.B."/>
            <person name="Zou S.Q."/>
            <person name="Chen S.P."/>
            <person name="Lan S."/>
            <person name="Tsai W.C."/>
            <person name="Van de Peer Y."/>
            <person name="Liu Z.J."/>
        </authorList>
    </citation>
    <scope>NUCLEOTIDE SEQUENCE [LARGE SCALE GENOMIC DNA]</scope>
    <source>
        <strain evidence="1">Lor287</strain>
    </source>
</reference>
<dbReference type="SUPFAM" id="SSF55961">
    <property type="entry name" value="Bet v1-like"/>
    <property type="match status" value="1"/>
</dbReference>
<dbReference type="GO" id="GO:0005634">
    <property type="term" value="C:nucleus"/>
    <property type="evidence" value="ECO:0007669"/>
    <property type="project" value="TreeGrafter"/>
</dbReference>
<dbReference type="Proteomes" id="UP001418222">
    <property type="component" value="Unassembled WGS sequence"/>
</dbReference>
<dbReference type="EMBL" id="JBBWWQ010000018">
    <property type="protein sequence ID" value="KAK8921381.1"/>
    <property type="molecule type" value="Genomic_DNA"/>
</dbReference>
<sequence length="160" mass="17699">MVMDQYQVEADGVGVAVLWKAMTKDKIEFILKAFPGHLSEGQILEGGANGVGLGTLFLFNYGPAAANLPPFKERVVECDEEKHVVSFQGVEGGYLKLGLTQYHVSFKLEEIGNEKTLITSTMNYGFEKDFDGAKQMEEFCSNIIRGYIDSLASYLKKANL</sequence>
<evidence type="ECO:0008006" key="3">
    <source>
        <dbReference type="Google" id="ProtNLM"/>
    </source>
</evidence>
<dbReference type="InterPro" id="IPR023393">
    <property type="entry name" value="START-like_dom_sf"/>
</dbReference>